<dbReference type="InterPro" id="IPR035996">
    <property type="entry name" value="4pyrrol_Methylase_sf"/>
</dbReference>
<dbReference type="Gene3D" id="3.40.1010.10">
    <property type="entry name" value="Cobalt-precorrin-4 Transmethylase, Domain 1"/>
    <property type="match status" value="1"/>
</dbReference>
<name>A0AA51RU02_9GAMM</name>
<dbReference type="Proteomes" id="UP001239782">
    <property type="component" value="Chromosome"/>
</dbReference>
<dbReference type="InterPro" id="IPR000878">
    <property type="entry name" value="4pyrrol_Mease"/>
</dbReference>
<dbReference type="EMBL" id="CP133548">
    <property type="protein sequence ID" value="WMS87485.1"/>
    <property type="molecule type" value="Genomic_DNA"/>
</dbReference>
<dbReference type="KEGG" id="plei:Q9312_00810"/>
<proteinExistence type="predicted"/>
<sequence length="267" mass="29730">MGNKGRLFVVGTGLITPSHITQETKKRIESADQVYHLVPDPLGLTYLKSLNENLTYLGDSYQLTATRTQAYQLMVDRILEGLNQYSTVVAVFYGHPGVFVSPSHEVITQARRRGYDAQMLPGISAEDCLFADLGIDPASDGCQSYEATHFLIHKIQIDLCAPLILWQPGVIGDIDNAKLTAQPEALKLLQKKLIDWYGSEHPVIKYEAATLPLYDPLIESKPLSKIHQWSLSQRSTFYIAAQQSAMLDDSVVQQLVNLKPSKENSDV</sequence>
<dbReference type="InterPro" id="IPR014777">
    <property type="entry name" value="4pyrrole_Mease_sub1"/>
</dbReference>
<keyword evidence="3" id="KW-1185">Reference proteome</keyword>
<reference evidence="2 3" key="1">
    <citation type="submission" date="2023-08" db="EMBL/GenBank/DDBJ databases">
        <title>Pleionea litopenaei sp. nov., isolated from stomach of juvenile Litopenaeus vannamei.</title>
        <authorList>
            <person name="Rho A.M."/>
            <person name="Hwang C.Y."/>
        </authorList>
    </citation>
    <scope>NUCLEOTIDE SEQUENCE [LARGE SCALE GENOMIC DNA]</scope>
    <source>
        <strain evidence="2 3">HL-JVS1</strain>
    </source>
</reference>
<evidence type="ECO:0000259" key="1">
    <source>
        <dbReference type="Pfam" id="PF00590"/>
    </source>
</evidence>
<dbReference type="AlphaFoldDB" id="A0AA51RU02"/>
<dbReference type="RefSeq" id="WP_309202628.1">
    <property type="nucleotide sequence ID" value="NZ_CP133548.1"/>
</dbReference>
<protein>
    <submittedName>
        <fullName evidence="2">SAM-dependent methyltransferase</fullName>
    </submittedName>
</protein>
<dbReference type="Pfam" id="PF00590">
    <property type="entry name" value="TP_methylase"/>
    <property type="match status" value="1"/>
</dbReference>
<dbReference type="GO" id="GO:0008168">
    <property type="term" value="F:methyltransferase activity"/>
    <property type="evidence" value="ECO:0007669"/>
    <property type="project" value="UniProtKB-KW"/>
</dbReference>
<dbReference type="GO" id="GO:0032259">
    <property type="term" value="P:methylation"/>
    <property type="evidence" value="ECO:0007669"/>
    <property type="project" value="UniProtKB-KW"/>
</dbReference>
<evidence type="ECO:0000313" key="2">
    <source>
        <dbReference type="EMBL" id="WMS87485.1"/>
    </source>
</evidence>
<feature type="domain" description="Tetrapyrrole methylase" evidence="1">
    <location>
        <begin position="7"/>
        <end position="147"/>
    </location>
</feature>
<dbReference type="SUPFAM" id="SSF53790">
    <property type="entry name" value="Tetrapyrrole methylase"/>
    <property type="match status" value="1"/>
</dbReference>
<keyword evidence="2" id="KW-0489">Methyltransferase</keyword>
<dbReference type="CDD" id="cd19916">
    <property type="entry name" value="OphMA_like"/>
    <property type="match status" value="1"/>
</dbReference>
<organism evidence="2 3">
    <name type="scientific">Pleionea litopenaei</name>
    <dbReference type="NCBI Taxonomy" id="3070815"/>
    <lineage>
        <taxon>Bacteria</taxon>
        <taxon>Pseudomonadati</taxon>
        <taxon>Pseudomonadota</taxon>
        <taxon>Gammaproteobacteria</taxon>
        <taxon>Oceanospirillales</taxon>
        <taxon>Pleioneaceae</taxon>
        <taxon>Pleionea</taxon>
    </lineage>
</organism>
<accession>A0AA51RU02</accession>
<keyword evidence="2" id="KW-0808">Transferase</keyword>
<gene>
    <name evidence="2" type="ORF">Q9312_00810</name>
</gene>
<evidence type="ECO:0000313" key="3">
    <source>
        <dbReference type="Proteomes" id="UP001239782"/>
    </source>
</evidence>